<evidence type="ECO:0000313" key="4">
    <source>
        <dbReference type="EMBL" id="GAA4960389.1"/>
    </source>
</evidence>
<dbReference type="GO" id="GO:0016780">
    <property type="term" value="F:phosphotransferase activity, for other substituted phosphate groups"/>
    <property type="evidence" value="ECO:0007669"/>
    <property type="project" value="TreeGrafter"/>
</dbReference>
<feature type="transmembrane region" description="Helical" evidence="2">
    <location>
        <begin position="12"/>
        <end position="31"/>
    </location>
</feature>
<dbReference type="Pfam" id="PF02397">
    <property type="entry name" value="Bac_transf"/>
    <property type="match status" value="1"/>
</dbReference>
<keyword evidence="2" id="KW-0812">Transmembrane</keyword>
<reference evidence="5" key="1">
    <citation type="journal article" date="2019" name="Int. J. Syst. Evol. Microbiol.">
        <title>The Global Catalogue of Microorganisms (GCM) 10K type strain sequencing project: providing services to taxonomists for standard genome sequencing and annotation.</title>
        <authorList>
            <consortium name="The Broad Institute Genomics Platform"/>
            <consortium name="The Broad Institute Genome Sequencing Center for Infectious Disease"/>
            <person name="Wu L."/>
            <person name="Ma J."/>
        </authorList>
    </citation>
    <scope>NUCLEOTIDE SEQUENCE [LARGE SCALE GENOMIC DNA]</scope>
    <source>
        <strain evidence="5">JCM 19134</strain>
    </source>
</reference>
<evidence type="ECO:0000259" key="3">
    <source>
        <dbReference type="Pfam" id="PF02397"/>
    </source>
</evidence>
<dbReference type="AlphaFoldDB" id="A0AAV3UAR3"/>
<evidence type="ECO:0000313" key="5">
    <source>
        <dbReference type="Proteomes" id="UP001409585"/>
    </source>
</evidence>
<gene>
    <name evidence="4" type="ORF">GCM10025791_47100</name>
</gene>
<accession>A0AAV3UAR3</accession>
<feature type="domain" description="Bacterial sugar transferase" evidence="3">
    <location>
        <begin position="3"/>
        <end position="195"/>
    </location>
</feature>
<proteinExistence type="inferred from homology"/>
<keyword evidence="2" id="KW-0472">Membrane</keyword>
<dbReference type="PANTHER" id="PTHR30576:SF0">
    <property type="entry name" value="UNDECAPRENYL-PHOSPHATE N-ACETYLGALACTOSAMINYL 1-PHOSPHATE TRANSFERASE-RELATED"/>
    <property type="match status" value="1"/>
</dbReference>
<dbReference type="Proteomes" id="UP001409585">
    <property type="component" value="Unassembled WGS sequence"/>
</dbReference>
<keyword evidence="5" id="KW-1185">Reference proteome</keyword>
<dbReference type="EMBL" id="BAABLX010000079">
    <property type="protein sequence ID" value="GAA4960389.1"/>
    <property type="molecule type" value="Genomic_DNA"/>
</dbReference>
<dbReference type="RefSeq" id="WP_345427850.1">
    <property type="nucleotide sequence ID" value="NZ_AP031496.1"/>
</dbReference>
<dbReference type="InterPro" id="IPR003362">
    <property type="entry name" value="Bact_transf"/>
</dbReference>
<comment type="caution">
    <text evidence="4">The sequence shown here is derived from an EMBL/GenBank/DDBJ whole genome shotgun (WGS) entry which is preliminary data.</text>
</comment>
<comment type="similarity">
    <text evidence="1">Belongs to the bacterial sugar transferase family.</text>
</comment>
<protein>
    <recommendedName>
        <fullName evidence="3">Bacterial sugar transferase domain-containing protein</fullName>
    </recommendedName>
</protein>
<dbReference type="PANTHER" id="PTHR30576">
    <property type="entry name" value="COLANIC BIOSYNTHESIS UDP-GLUCOSE LIPID CARRIER TRANSFERASE"/>
    <property type="match status" value="1"/>
</dbReference>
<sequence>MTKRGLDSLLAINLLLILAIPIFWVLFVVWLTDRACPVYVSWRTGKNKRPFKLYKIRTMVPGADVKGTSVTTANDSRITAVGRLLRASKLDELPQLINILKGDMSFVGPRPNVKAETDLYSSAEQDIFLHRPGITDLSSIIFFDEERILAEVNASTQFYHCSIRPIKNRIAILYANNRSLVYDIKIIYLTFLSVFNRQGALKRASQILSLFSKDKWLANVAVTGGDVLLNHSSQSRYIKRS</sequence>
<keyword evidence="2" id="KW-1133">Transmembrane helix</keyword>
<name>A0AAV3UAR3_9ALTE</name>
<evidence type="ECO:0000256" key="1">
    <source>
        <dbReference type="ARBA" id="ARBA00006464"/>
    </source>
</evidence>
<evidence type="ECO:0000256" key="2">
    <source>
        <dbReference type="SAM" id="Phobius"/>
    </source>
</evidence>
<organism evidence="4 5">
    <name type="scientific">Halioxenophilus aromaticivorans</name>
    <dbReference type="NCBI Taxonomy" id="1306992"/>
    <lineage>
        <taxon>Bacteria</taxon>
        <taxon>Pseudomonadati</taxon>
        <taxon>Pseudomonadota</taxon>
        <taxon>Gammaproteobacteria</taxon>
        <taxon>Alteromonadales</taxon>
        <taxon>Alteromonadaceae</taxon>
        <taxon>Halioxenophilus</taxon>
    </lineage>
</organism>